<keyword evidence="2" id="KW-1185">Reference proteome</keyword>
<proteinExistence type="predicted"/>
<dbReference type="Proteomes" id="UP000029120">
    <property type="component" value="Unassembled WGS sequence"/>
</dbReference>
<reference evidence="2" key="1">
    <citation type="journal article" date="2015" name="Nat. Plants">
        <title>Genome expansion of Arabis alpina linked with retrotransposition and reduced symmetric DNA methylation.</title>
        <authorList>
            <person name="Willing E.M."/>
            <person name="Rawat V."/>
            <person name="Mandakova T."/>
            <person name="Maumus F."/>
            <person name="James G.V."/>
            <person name="Nordstroem K.J."/>
            <person name="Becker C."/>
            <person name="Warthmann N."/>
            <person name="Chica C."/>
            <person name="Szarzynska B."/>
            <person name="Zytnicki M."/>
            <person name="Albani M.C."/>
            <person name="Kiefer C."/>
            <person name="Bergonzi S."/>
            <person name="Castaings L."/>
            <person name="Mateos J.L."/>
            <person name="Berns M.C."/>
            <person name="Bujdoso N."/>
            <person name="Piofczyk T."/>
            <person name="de Lorenzo L."/>
            <person name="Barrero-Sicilia C."/>
            <person name="Mateos I."/>
            <person name="Piednoel M."/>
            <person name="Hagmann J."/>
            <person name="Chen-Min-Tao R."/>
            <person name="Iglesias-Fernandez R."/>
            <person name="Schuster S.C."/>
            <person name="Alonso-Blanco C."/>
            <person name="Roudier F."/>
            <person name="Carbonero P."/>
            <person name="Paz-Ares J."/>
            <person name="Davis S.J."/>
            <person name="Pecinka A."/>
            <person name="Quesneville H."/>
            <person name="Colot V."/>
            <person name="Lysak M.A."/>
            <person name="Weigel D."/>
            <person name="Coupland G."/>
            <person name="Schneeberger K."/>
        </authorList>
    </citation>
    <scope>NUCLEOTIDE SEQUENCE [LARGE SCALE GENOMIC DNA]</scope>
    <source>
        <strain evidence="2">cv. Pajares</strain>
    </source>
</reference>
<dbReference type="EMBL" id="KL967808">
    <property type="protein sequence ID" value="KFK24542.1"/>
    <property type="molecule type" value="Genomic_DNA"/>
</dbReference>
<protein>
    <submittedName>
        <fullName evidence="1">Uncharacterized protein</fullName>
    </submittedName>
</protein>
<evidence type="ECO:0000313" key="1">
    <source>
        <dbReference type="EMBL" id="KFK24542.1"/>
    </source>
</evidence>
<evidence type="ECO:0000313" key="2">
    <source>
        <dbReference type="Proteomes" id="UP000029120"/>
    </source>
</evidence>
<organism evidence="1 2">
    <name type="scientific">Arabis alpina</name>
    <name type="common">Alpine rock-cress</name>
    <dbReference type="NCBI Taxonomy" id="50452"/>
    <lineage>
        <taxon>Eukaryota</taxon>
        <taxon>Viridiplantae</taxon>
        <taxon>Streptophyta</taxon>
        <taxon>Embryophyta</taxon>
        <taxon>Tracheophyta</taxon>
        <taxon>Spermatophyta</taxon>
        <taxon>Magnoliopsida</taxon>
        <taxon>eudicotyledons</taxon>
        <taxon>Gunneridae</taxon>
        <taxon>Pentapetalae</taxon>
        <taxon>rosids</taxon>
        <taxon>malvids</taxon>
        <taxon>Brassicales</taxon>
        <taxon>Brassicaceae</taxon>
        <taxon>Arabideae</taxon>
        <taxon>Arabis</taxon>
    </lineage>
</organism>
<accession>A0A087G3U0</accession>
<dbReference type="AlphaFoldDB" id="A0A087G3U0"/>
<sequence>MIFTLGTSARIKRRSTVSSVTSCKPDLCYVSLSPPPENVPPVSHLSVQPTVSGLSVVMRIQNTISLLSKPSDPTPHQICLA</sequence>
<dbReference type="Gramene" id="KFK24542">
    <property type="protein sequence ID" value="KFK24542"/>
    <property type="gene ID" value="AALP_AAs41798U000200"/>
</dbReference>
<name>A0A087G3U0_ARAAL</name>
<gene>
    <name evidence="1" type="ORF">AALP_AAs41798U000200</name>
</gene>